<dbReference type="GO" id="GO:0030833">
    <property type="term" value="P:regulation of actin filament polymerization"/>
    <property type="evidence" value="ECO:0007669"/>
    <property type="project" value="TreeGrafter"/>
</dbReference>
<dbReference type="SMART" id="SM00102">
    <property type="entry name" value="ADF"/>
    <property type="match status" value="1"/>
</dbReference>
<feature type="compositionally biased region" description="Polar residues" evidence="3">
    <location>
        <begin position="410"/>
        <end position="427"/>
    </location>
</feature>
<feature type="compositionally biased region" description="Polar residues" evidence="3">
    <location>
        <begin position="336"/>
        <end position="355"/>
    </location>
</feature>
<dbReference type="Proteomes" id="UP000095009">
    <property type="component" value="Unassembled WGS sequence"/>
</dbReference>
<dbReference type="OrthoDB" id="5971719at2759"/>
<dbReference type="PROSITE" id="PS51263">
    <property type="entry name" value="ADF_H"/>
    <property type="match status" value="1"/>
</dbReference>
<reference evidence="6 7" key="1">
    <citation type="journal article" date="2016" name="Proc. Natl. Acad. Sci. U.S.A.">
        <title>Comparative genomics of biotechnologically important yeasts.</title>
        <authorList>
            <person name="Riley R."/>
            <person name="Haridas S."/>
            <person name="Wolfe K.H."/>
            <person name="Lopes M.R."/>
            <person name="Hittinger C.T."/>
            <person name="Goeker M."/>
            <person name="Salamov A.A."/>
            <person name="Wisecaver J.H."/>
            <person name="Long T.M."/>
            <person name="Calvey C.H."/>
            <person name="Aerts A.L."/>
            <person name="Barry K.W."/>
            <person name="Choi C."/>
            <person name="Clum A."/>
            <person name="Coughlan A.Y."/>
            <person name="Deshpande S."/>
            <person name="Douglass A.P."/>
            <person name="Hanson S.J."/>
            <person name="Klenk H.-P."/>
            <person name="LaButti K.M."/>
            <person name="Lapidus A."/>
            <person name="Lindquist E.A."/>
            <person name="Lipzen A.M."/>
            <person name="Meier-Kolthoff J.P."/>
            <person name="Ohm R.A."/>
            <person name="Otillar R.P."/>
            <person name="Pangilinan J.L."/>
            <person name="Peng Y."/>
            <person name="Rokas A."/>
            <person name="Rosa C.A."/>
            <person name="Scheuner C."/>
            <person name="Sibirny A.A."/>
            <person name="Slot J.C."/>
            <person name="Stielow J.B."/>
            <person name="Sun H."/>
            <person name="Kurtzman C.P."/>
            <person name="Blackwell M."/>
            <person name="Grigoriev I.V."/>
            <person name="Jeffries T.W."/>
        </authorList>
    </citation>
    <scope>NUCLEOTIDE SEQUENCE [LARGE SCALE GENOMIC DNA]</scope>
    <source>
        <strain evidence="6 7">DSM 6958</strain>
    </source>
</reference>
<keyword evidence="7" id="KW-1185">Reference proteome</keyword>
<dbReference type="GO" id="GO:0030864">
    <property type="term" value="C:cortical actin cytoskeleton"/>
    <property type="evidence" value="ECO:0007669"/>
    <property type="project" value="TreeGrafter"/>
</dbReference>
<evidence type="ECO:0000256" key="3">
    <source>
        <dbReference type="SAM" id="MobiDB-lite"/>
    </source>
</evidence>
<dbReference type="PRINTS" id="PR00452">
    <property type="entry name" value="SH3DOMAIN"/>
</dbReference>
<feature type="compositionally biased region" description="Acidic residues" evidence="3">
    <location>
        <begin position="560"/>
        <end position="569"/>
    </location>
</feature>
<evidence type="ECO:0000259" key="4">
    <source>
        <dbReference type="PROSITE" id="PS50002"/>
    </source>
</evidence>
<dbReference type="Gene3D" id="3.40.20.10">
    <property type="entry name" value="Severin"/>
    <property type="match status" value="1"/>
</dbReference>
<dbReference type="EMBL" id="KV454407">
    <property type="protein sequence ID" value="ODQ67570.1"/>
    <property type="molecule type" value="Genomic_DNA"/>
</dbReference>
<feature type="region of interest" description="Disordered" evidence="3">
    <location>
        <begin position="325"/>
        <end position="614"/>
    </location>
</feature>
<evidence type="ECO:0000256" key="2">
    <source>
        <dbReference type="PROSITE-ProRule" id="PRU00192"/>
    </source>
</evidence>
<dbReference type="CDD" id="cd11819">
    <property type="entry name" value="SH3_Cortactin_like"/>
    <property type="match status" value="1"/>
</dbReference>
<dbReference type="STRING" id="857566.A0A1E3PQI9"/>
<dbReference type="PROSITE" id="PS50002">
    <property type="entry name" value="SH3"/>
    <property type="match status" value="2"/>
</dbReference>
<feature type="domain" description="SH3" evidence="4">
    <location>
        <begin position="704"/>
        <end position="762"/>
    </location>
</feature>
<dbReference type="InterPro" id="IPR036028">
    <property type="entry name" value="SH3-like_dom_sf"/>
</dbReference>
<dbReference type="InterPro" id="IPR029006">
    <property type="entry name" value="ADF-H/Gelsolin-like_dom_sf"/>
</dbReference>
<dbReference type="GO" id="GO:0005884">
    <property type="term" value="C:actin filament"/>
    <property type="evidence" value="ECO:0007669"/>
    <property type="project" value="TreeGrafter"/>
</dbReference>
<keyword evidence="1 2" id="KW-0728">SH3 domain</keyword>
<dbReference type="Pfam" id="PF14604">
    <property type="entry name" value="SH3_9"/>
    <property type="match status" value="2"/>
</dbReference>
<feature type="compositionally biased region" description="Basic and acidic residues" evidence="3">
    <location>
        <begin position="546"/>
        <end position="559"/>
    </location>
</feature>
<feature type="compositionally biased region" description="Low complexity" evidence="3">
    <location>
        <begin position="382"/>
        <end position="393"/>
    </location>
</feature>
<dbReference type="CDD" id="cd11961">
    <property type="entry name" value="SH3_Abp1_fungi_C2"/>
    <property type="match status" value="1"/>
</dbReference>
<dbReference type="InterPro" id="IPR001452">
    <property type="entry name" value="SH3_domain"/>
</dbReference>
<evidence type="ECO:0000259" key="5">
    <source>
        <dbReference type="PROSITE" id="PS51263"/>
    </source>
</evidence>
<name>A0A1E3PQI9_9ASCO</name>
<gene>
    <name evidence="6" type="ORF">NADFUDRAFT_82014</name>
</gene>
<dbReference type="SMART" id="SM00326">
    <property type="entry name" value="SH3"/>
    <property type="match status" value="2"/>
</dbReference>
<dbReference type="CDD" id="cd11281">
    <property type="entry name" value="ADF_drebrin_like"/>
    <property type="match status" value="1"/>
</dbReference>
<feature type="region of interest" description="Disordered" evidence="3">
    <location>
        <begin position="242"/>
        <end position="276"/>
    </location>
</feature>
<feature type="compositionally biased region" description="Acidic residues" evidence="3">
    <location>
        <begin position="594"/>
        <end position="610"/>
    </location>
</feature>
<evidence type="ECO:0000313" key="7">
    <source>
        <dbReference type="Proteomes" id="UP000095009"/>
    </source>
</evidence>
<protein>
    <recommendedName>
        <fullName evidence="8">Actin binding protein</fullName>
    </recommendedName>
</protein>
<evidence type="ECO:0000313" key="6">
    <source>
        <dbReference type="EMBL" id="ODQ67570.1"/>
    </source>
</evidence>
<proteinExistence type="predicted"/>
<feature type="compositionally biased region" description="Acidic residues" evidence="3">
    <location>
        <begin position="466"/>
        <end position="485"/>
    </location>
</feature>
<feature type="region of interest" description="Disordered" evidence="3">
    <location>
        <begin position="140"/>
        <end position="230"/>
    </location>
</feature>
<feature type="compositionally biased region" description="Acidic residues" evidence="3">
    <location>
        <begin position="533"/>
        <end position="545"/>
    </location>
</feature>
<feature type="compositionally biased region" description="Low complexity" evidence="3">
    <location>
        <begin position="257"/>
        <end position="271"/>
    </location>
</feature>
<dbReference type="GO" id="GO:0051015">
    <property type="term" value="F:actin filament binding"/>
    <property type="evidence" value="ECO:0007669"/>
    <property type="project" value="TreeGrafter"/>
</dbReference>
<dbReference type="PANTHER" id="PTHR10829">
    <property type="entry name" value="CORTACTIN AND DREBRIN"/>
    <property type="match status" value="1"/>
</dbReference>
<evidence type="ECO:0008006" key="8">
    <source>
        <dbReference type="Google" id="ProtNLM"/>
    </source>
</evidence>
<feature type="compositionally biased region" description="Low complexity" evidence="3">
    <location>
        <begin position="500"/>
        <end position="514"/>
    </location>
</feature>
<feature type="domain" description="ADF-H" evidence="5">
    <location>
        <begin position="3"/>
        <end position="135"/>
    </location>
</feature>
<feature type="compositionally biased region" description="Polar residues" evidence="3">
    <location>
        <begin position="439"/>
        <end position="451"/>
    </location>
</feature>
<feature type="domain" description="SH3" evidence="4">
    <location>
        <begin position="620"/>
        <end position="680"/>
    </location>
</feature>
<dbReference type="InterPro" id="IPR002108">
    <property type="entry name" value="ADF-H"/>
</dbReference>
<dbReference type="Pfam" id="PF00241">
    <property type="entry name" value="Cofilin_ADF"/>
    <property type="match status" value="1"/>
</dbReference>
<dbReference type="InterPro" id="IPR035718">
    <property type="entry name" value="Abp1_fungi_SH3_C2"/>
</dbReference>
<dbReference type="Gene3D" id="2.30.30.40">
    <property type="entry name" value="SH3 Domains"/>
    <property type="match status" value="2"/>
</dbReference>
<accession>A0A1E3PQI9</accession>
<dbReference type="GO" id="GO:0030427">
    <property type="term" value="C:site of polarized growth"/>
    <property type="evidence" value="ECO:0007669"/>
    <property type="project" value="TreeGrafter"/>
</dbReference>
<dbReference type="PANTHER" id="PTHR10829:SF25">
    <property type="entry name" value="DREBRIN-LIKE PROTEIN"/>
    <property type="match status" value="1"/>
</dbReference>
<organism evidence="6 7">
    <name type="scientific">Nadsonia fulvescens var. elongata DSM 6958</name>
    <dbReference type="NCBI Taxonomy" id="857566"/>
    <lineage>
        <taxon>Eukaryota</taxon>
        <taxon>Fungi</taxon>
        <taxon>Dikarya</taxon>
        <taxon>Ascomycota</taxon>
        <taxon>Saccharomycotina</taxon>
        <taxon>Dipodascomycetes</taxon>
        <taxon>Dipodascales</taxon>
        <taxon>Dipodascales incertae sedis</taxon>
        <taxon>Nadsonia</taxon>
    </lineage>
</organism>
<sequence>MSTIDLSSHGKDLKKIYDAIVSKDPSISWAVFNYEASTTNALKPYAQGSSDLEDFVEEFDDGKVQFGFARITDPNSQLTKFVLIGWCGEGVPVRTKGYFNSNFAAVAKYFYGYHVQITARDSDDIEPSEILRKVASASGANYSGKSIPRSTPAPRSKPAVAVSTASAPNKPKPPANTASYESRPNIPAVTKPRVSTRPLFTQTTAAAGANEDDWGTNAPAIEETDGRLTKVKSAYQPTKVDIAAIKSQKPTSPPNTSFGKSESASSPSSENEIVKGTYQPIGKVDLSALRAQAKAAGLKEYNDKPETIKGSYEPVGKVDIAAIKAKGSKFEPSNEPKVSTTQSSDADESNQQAKSVSERMNAFSDSGRLTSLPKPKIEKNVSSRYQSSESSPSFGTRPPVSGSSEYGLRTNINSGGSRDFASQNGKTPAQIWAEKRGKTNTAPSTYKSTTDSLEEKFGQTNINDDPALDVENDGEKEEKEEEQSQPEEQHKPSGLRSNFSSSSAVPIISSGVPVLPSRGLPEFNNESEKEDDKVEDEELEQEEQEKEDKIIEEPQRIEEYSDFEQDEFEAPTPPPINLSNRPLPSVLPTRGAEPEPESEPEQVIESDESDTETRTEIVLSNAARALVQYDYDPQEDNEITLVEGDVITEIEFVDSDWWLGKNSKGDHGLFPANYVELSEGDEDHSPEPEGEIIAQPEEAIPETTPGPSARAEYDYEAVEDNELTFAENDIITEIDFVDEDWWSGVLNGERKLFPANYVSLLE</sequence>
<dbReference type="SUPFAM" id="SSF50044">
    <property type="entry name" value="SH3-domain"/>
    <property type="match status" value="2"/>
</dbReference>
<evidence type="ECO:0000256" key="1">
    <source>
        <dbReference type="ARBA" id="ARBA00022443"/>
    </source>
</evidence>
<dbReference type="AlphaFoldDB" id="A0A1E3PQI9"/>
<dbReference type="SUPFAM" id="SSF55753">
    <property type="entry name" value="Actin depolymerizing proteins"/>
    <property type="match status" value="1"/>
</dbReference>